<dbReference type="AlphaFoldDB" id="A0A0F9NS87"/>
<name>A0A0F9NS87_9ZZZZ</name>
<organism evidence="1">
    <name type="scientific">marine sediment metagenome</name>
    <dbReference type="NCBI Taxonomy" id="412755"/>
    <lineage>
        <taxon>unclassified sequences</taxon>
        <taxon>metagenomes</taxon>
        <taxon>ecological metagenomes</taxon>
    </lineage>
</organism>
<protein>
    <submittedName>
        <fullName evidence="1">Uncharacterized protein</fullName>
    </submittedName>
</protein>
<evidence type="ECO:0000313" key="1">
    <source>
        <dbReference type="EMBL" id="KKN22350.1"/>
    </source>
</evidence>
<accession>A0A0F9NS87</accession>
<proteinExistence type="predicted"/>
<gene>
    <name evidence="1" type="ORF">LCGC14_0916160</name>
</gene>
<comment type="caution">
    <text evidence="1">The sequence shown here is derived from an EMBL/GenBank/DDBJ whole genome shotgun (WGS) entry which is preliminary data.</text>
</comment>
<reference evidence="1" key="1">
    <citation type="journal article" date="2015" name="Nature">
        <title>Complex archaea that bridge the gap between prokaryotes and eukaryotes.</title>
        <authorList>
            <person name="Spang A."/>
            <person name="Saw J.H."/>
            <person name="Jorgensen S.L."/>
            <person name="Zaremba-Niedzwiedzka K."/>
            <person name="Martijn J."/>
            <person name="Lind A.E."/>
            <person name="van Eijk R."/>
            <person name="Schleper C."/>
            <person name="Guy L."/>
            <person name="Ettema T.J."/>
        </authorList>
    </citation>
    <scope>NUCLEOTIDE SEQUENCE</scope>
</reference>
<dbReference type="EMBL" id="LAZR01003070">
    <property type="protein sequence ID" value="KKN22350.1"/>
    <property type="molecule type" value="Genomic_DNA"/>
</dbReference>
<sequence length="72" mass="8057">MANKSDWSGADKYSVGVLAGCLYEKLANNIISLVGTAEQLLKWVEKSNPEAADLFRERIERARKELLSQDTD</sequence>